<evidence type="ECO:0000313" key="3">
    <source>
        <dbReference type="Proteomes" id="UP001501729"/>
    </source>
</evidence>
<evidence type="ECO:0000256" key="1">
    <source>
        <dbReference type="SAM" id="MobiDB-lite"/>
    </source>
</evidence>
<keyword evidence="3" id="KW-1185">Reference proteome</keyword>
<sequence length="54" mass="6186">MSPFKSEAEVDVPEPSNKTTHEHDYSFTAFVNRIATKDELKSINFFKIDYMGDG</sequence>
<accession>A0AAV3UQT9</accession>
<name>A0AAV3UQT9_9EURY</name>
<protein>
    <submittedName>
        <fullName evidence="2">Uncharacterized protein</fullName>
    </submittedName>
</protein>
<evidence type="ECO:0000313" key="2">
    <source>
        <dbReference type="EMBL" id="GAA5064459.1"/>
    </source>
</evidence>
<comment type="caution">
    <text evidence="2">The sequence shown here is derived from an EMBL/GenBank/DDBJ whole genome shotgun (WGS) entry which is preliminary data.</text>
</comment>
<proteinExistence type="predicted"/>
<dbReference type="Proteomes" id="UP001501729">
    <property type="component" value="Unassembled WGS sequence"/>
</dbReference>
<dbReference type="AlphaFoldDB" id="A0AAV3UQT9"/>
<organism evidence="2 3">
    <name type="scientific">Haladaptatus pallidirubidus</name>
    <dbReference type="NCBI Taxonomy" id="1008152"/>
    <lineage>
        <taxon>Archaea</taxon>
        <taxon>Methanobacteriati</taxon>
        <taxon>Methanobacteriota</taxon>
        <taxon>Stenosarchaea group</taxon>
        <taxon>Halobacteria</taxon>
        <taxon>Halobacteriales</taxon>
        <taxon>Haladaptataceae</taxon>
        <taxon>Haladaptatus</taxon>
    </lineage>
</organism>
<feature type="region of interest" description="Disordered" evidence="1">
    <location>
        <begin position="1"/>
        <end position="21"/>
    </location>
</feature>
<dbReference type="EMBL" id="BAABKX010000030">
    <property type="protein sequence ID" value="GAA5064459.1"/>
    <property type="molecule type" value="Genomic_DNA"/>
</dbReference>
<reference evidence="2 3" key="1">
    <citation type="journal article" date="2019" name="Int. J. Syst. Evol. Microbiol.">
        <title>The Global Catalogue of Microorganisms (GCM) 10K type strain sequencing project: providing services to taxonomists for standard genome sequencing and annotation.</title>
        <authorList>
            <consortium name="The Broad Institute Genomics Platform"/>
            <consortium name="The Broad Institute Genome Sequencing Center for Infectious Disease"/>
            <person name="Wu L."/>
            <person name="Ma J."/>
        </authorList>
    </citation>
    <scope>NUCLEOTIDE SEQUENCE [LARGE SCALE GENOMIC DNA]</scope>
    <source>
        <strain evidence="2 3">JCM 17504</strain>
    </source>
</reference>
<gene>
    <name evidence="2" type="ORF">GCM10025751_54080</name>
</gene>